<evidence type="ECO:0000313" key="11">
    <source>
        <dbReference type="EMBL" id="KAK7482386.1"/>
    </source>
</evidence>
<feature type="region of interest" description="Disordered" evidence="9">
    <location>
        <begin position="94"/>
        <end position="209"/>
    </location>
</feature>
<evidence type="ECO:0000256" key="9">
    <source>
        <dbReference type="SAM" id="MobiDB-lite"/>
    </source>
</evidence>
<dbReference type="InterPro" id="IPR006207">
    <property type="entry name" value="Cys_knot_C"/>
</dbReference>
<keyword evidence="12" id="KW-1185">Reference proteome</keyword>
<keyword evidence="7" id="KW-0325">Glycoprotein</keyword>
<keyword evidence="3" id="KW-0964">Secreted</keyword>
<feature type="domain" description="CTCK" evidence="10">
    <location>
        <begin position="6"/>
        <end position="100"/>
    </location>
</feature>
<evidence type="ECO:0000256" key="4">
    <source>
        <dbReference type="ARBA" id="ARBA00022687"/>
    </source>
</evidence>
<comment type="subcellular location">
    <subcellularLocation>
        <location evidence="1">Secreted</location>
    </subcellularLocation>
</comment>
<dbReference type="PROSITE" id="PS01225">
    <property type="entry name" value="CTCK_2"/>
    <property type="match status" value="1"/>
</dbReference>
<evidence type="ECO:0000256" key="5">
    <source>
        <dbReference type="ARBA" id="ARBA00022729"/>
    </source>
</evidence>
<comment type="caution">
    <text evidence="11">The sequence shown here is derived from an EMBL/GenBank/DDBJ whole genome shotgun (WGS) entry which is preliminary data.</text>
</comment>
<feature type="non-terminal residue" evidence="11">
    <location>
        <position position="1"/>
    </location>
</feature>
<dbReference type="GO" id="GO:0005576">
    <property type="term" value="C:extracellular region"/>
    <property type="evidence" value="ECO:0007669"/>
    <property type="project" value="UniProtKB-SubCell"/>
</dbReference>
<evidence type="ECO:0000256" key="8">
    <source>
        <dbReference type="PROSITE-ProRule" id="PRU00039"/>
    </source>
</evidence>
<keyword evidence="6" id="KW-1015">Disulfide bond</keyword>
<evidence type="ECO:0000313" key="12">
    <source>
        <dbReference type="Proteomes" id="UP001519460"/>
    </source>
</evidence>
<feature type="compositionally biased region" description="Basic and acidic residues" evidence="9">
    <location>
        <begin position="130"/>
        <end position="146"/>
    </location>
</feature>
<evidence type="ECO:0000256" key="7">
    <source>
        <dbReference type="ARBA" id="ARBA00023180"/>
    </source>
</evidence>
<dbReference type="Gene3D" id="2.10.90.10">
    <property type="entry name" value="Cystine-knot cytokines"/>
    <property type="match status" value="1"/>
</dbReference>
<evidence type="ECO:0000256" key="1">
    <source>
        <dbReference type="ARBA" id="ARBA00004613"/>
    </source>
</evidence>
<keyword evidence="5" id="KW-0732">Signal</keyword>
<dbReference type="EMBL" id="JACVVK020000246">
    <property type="protein sequence ID" value="KAK7482386.1"/>
    <property type="molecule type" value="Genomic_DNA"/>
</dbReference>
<reference evidence="11 12" key="1">
    <citation type="journal article" date="2023" name="Sci. Data">
        <title>Genome assembly of the Korean intertidal mud-creeper Batillaria attramentaria.</title>
        <authorList>
            <person name="Patra A.K."/>
            <person name="Ho P.T."/>
            <person name="Jun S."/>
            <person name="Lee S.J."/>
            <person name="Kim Y."/>
            <person name="Won Y.J."/>
        </authorList>
    </citation>
    <scope>NUCLEOTIDE SEQUENCE [LARGE SCALE GENOMIC DNA]</scope>
    <source>
        <strain evidence="11">Wonlab-2016</strain>
    </source>
</reference>
<dbReference type="PANTHER" id="PTHR14903:SF6">
    <property type="entry name" value="CTCK DOMAIN-CONTAINING PROTEIN"/>
    <property type="match status" value="1"/>
</dbReference>
<proteinExistence type="inferred from homology"/>
<dbReference type="GO" id="GO:0016055">
    <property type="term" value="P:Wnt signaling pathway"/>
    <property type="evidence" value="ECO:0007669"/>
    <property type="project" value="UniProtKB-KW"/>
</dbReference>
<sequence length="209" mass="24136">DIQVGCRELRAKRYISDGFCTSTKPIKEVVCAGHCLPIMDLPWYAEFVKVWARSKLRDWQCAEDVVKRKSVHLLCQNGQYRTYRIKVVKSCKCKRRRKSDNKTGGKRRGTRKGKKRRRGQKRRKNRQRKTKEDSNTKEEEEVRPPQEEEEGETDTGSSRAGRRDSKGSRAQEAGSSPSGVRDRGSDRGSESSKERVFRDDQEHSSSLSR</sequence>
<dbReference type="SMART" id="SM00041">
    <property type="entry name" value="CT"/>
    <property type="match status" value="1"/>
</dbReference>
<comment type="similarity">
    <text evidence="2">Belongs to the sclerostin family.</text>
</comment>
<evidence type="ECO:0000256" key="6">
    <source>
        <dbReference type="ARBA" id="ARBA00023157"/>
    </source>
</evidence>
<keyword evidence="4" id="KW-0879">Wnt signaling pathway</keyword>
<dbReference type="InterPro" id="IPR029034">
    <property type="entry name" value="Cystine-knot_cytokine"/>
</dbReference>
<dbReference type="InterPro" id="IPR008835">
    <property type="entry name" value="Sclerostin/SOSTDC1"/>
</dbReference>
<dbReference type="Pfam" id="PF05463">
    <property type="entry name" value="Sclerostin"/>
    <property type="match status" value="1"/>
</dbReference>
<accession>A0ABD0K6D0</accession>
<dbReference type="AlphaFoldDB" id="A0ABD0K6D0"/>
<name>A0ABD0K6D0_9CAEN</name>
<gene>
    <name evidence="11" type="ORF">BaRGS_00026405</name>
</gene>
<organism evidence="11 12">
    <name type="scientific">Batillaria attramentaria</name>
    <dbReference type="NCBI Taxonomy" id="370345"/>
    <lineage>
        <taxon>Eukaryota</taxon>
        <taxon>Metazoa</taxon>
        <taxon>Spiralia</taxon>
        <taxon>Lophotrochozoa</taxon>
        <taxon>Mollusca</taxon>
        <taxon>Gastropoda</taxon>
        <taxon>Caenogastropoda</taxon>
        <taxon>Sorbeoconcha</taxon>
        <taxon>Cerithioidea</taxon>
        <taxon>Batillariidae</taxon>
        <taxon>Batillaria</taxon>
    </lineage>
</organism>
<evidence type="ECO:0000259" key="10">
    <source>
        <dbReference type="PROSITE" id="PS01225"/>
    </source>
</evidence>
<feature type="compositionally biased region" description="Basic residues" evidence="9">
    <location>
        <begin position="94"/>
        <end position="129"/>
    </location>
</feature>
<evidence type="ECO:0000256" key="3">
    <source>
        <dbReference type="ARBA" id="ARBA00022525"/>
    </source>
</evidence>
<evidence type="ECO:0000256" key="2">
    <source>
        <dbReference type="ARBA" id="ARBA00007850"/>
    </source>
</evidence>
<dbReference type="PANTHER" id="PTHR14903">
    <property type="entry name" value="SCLEROSTIN-RELATED"/>
    <property type="match status" value="1"/>
</dbReference>
<feature type="compositionally biased region" description="Basic and acidic residues" evidence="9">
    <location>
        <begin position="180"/>
        <end position="203"/>
    </location>
</feature>
<protein>
    <recommendedName>
        <fullName evidence="10">CTCK domain-containing protein</fullName>
    </recommendedName>
</protein>
<dbReference type="Proteomes" id="UP001519460">
    <property type="component" value="Unassembled WGS sequence"/>
</dbReference>
<comment type="caution">
    <text evidence="8">Lacks conserved residue(s) required for the propagation of feature annotation.</text>
</comment>